<sequence length="253" mass="28574">MSQESSSSGSDLAEQVAMIATSADNIEQMQAGGHWEQLVRLVGQRIIISRLQCEADVQAVLTRMVNVVQDTLQQNEERVRLLHELAVNSQFFNNVEMMARTACIPTNPHDNFDGARFYVRSQQLTRDQLAATLQIYQDQFADTELCDHFHERFLNGTGQPRNVFIRYVGCTIATTPQSPMLTDLGSDDPNRLNNFMQAMAQANIEPNLLVYEFPRLEINAGPNGEIDHDLIDITEQILIHLFDRDVLLNSQPG</sequence>
<comment type="caution">
    <text evidence="1">The sequence shown here is derived from an EMBL/GenBank/DDBJ whole genome shotgun (WGS) entry which is preliminary data.</text>
</comment>
<dbReference type="STRING" id="1263082.A0A068S5A3"/>
<dbReference type="AlphaFoldDB" id="A0A068S5A3"/>
<keyword evidence="2" id="KW-1185">Reference proteome</keyword>
<protein>
    <submittedName>
        <fullName evidence="1">Uncharacterized protein</fullName>
    </submittedName>
</protein>
<proteinExistence type="predicted"/>
<dbReference type="EMBL" id="CBTN010000047">
    <property type="protein sequence ID" value="CDH57513.1"/>
    <property type="molecule type" value="Genomic_DNA"/>
</dbReference>
<reference evidence="1" key="1">
    <citation type="submission" date="2013-08" db="EMBL/GenBank/DDBJ databases">
        <title>Gene expansion shapes genome architecture in the human pathogen Lichtheimia corymbifera: an evolutionary genomics analysis in the ancient terrestrial Mucorales (Mucoromycotina).</title>
        <authorList>
            <person name="Schwartze V.U."/>
            <person name="Winter S."/>
            <person name="Shelest E."/>
            <person name="Marcet-Houben M."/>
            <person name="Horn F."/>
            <person name="Wehner S."/>
            <person name="Hoffmann K."/>
            <person name="Riege K."/>
            <person name="Sammeth M."/>
            <person name="Nowrousian M."/>
            <person name="Valiante V."/>
            <person name="Linde J."/>
            <person name="Jacobsen I.D."/>
            <person name="Marz M."/>
            <person name="Brakhage A.A."/>
            <person name="Gabaldon T."/>
            <person name="Bocker S."/>
            <person name="Voigt K."/>
        </authorList>
    </citation>
    <scope>NUCLEOTIDE SEQUENCE [LARGE SCALE GENOMIC DNA]</scope>
    <source>
        <strain evidence="1">FSU 9682</strain>
    </source>
</reference>
<evidence type="ECO:0000313" key="1">
    <source>
        <dbReference type="EMBL" id="CDH57513.1"/>
    </source>
</evidence>
<dbReference type="Proteomes" id="UP000027586">
    <property type="component" value="Unassembled WGS sequence"/>
</dbReference>
<dbReference type="OrthoDB" id="10389897at2759"/>
<accession>A0A068S5A3</accession>
<dbReference type="VEuPathDB" id="FungiDB:LCOR_08442.1"/>
<evidence type="ECO:0000313" key="2">
    <source>
        <dbReference type="Proteomes" id="UP000027586"/>
    </source>
</evidence>
<name>A0A068S5A3_9FUNG</name>
<gene>
    <name evidence="1" type="ORF">LCOR_08442.1</name>
</gene>
<organism evidence="1 2">
    <name type="scientific">Lichtheimia corymbifera JMRC:FSU:9682</name>
    <dbReference type="NCBI Taxonomy" id="1263082"/>
    <lineage>
        <taxon>Eukaryota</taxon>
        <taxon>Fungi</taxon>
        <taxon>Fungi incertae sedis</taxon>
        <taxon>Mucoromycota</taxon>
        <taxon>Mucoromycotina</taxon>
        <taxon>Mucoromycetes</taxon>
        <taxon>Mucorales</taxon>
        <taxon>Lichtheimiaceae</taxon>
        <taxon>Lichtheimia</taxon>
    </lineage>
</organism>